<evidence type="ECO:0000259" key="9">
    <source>
        <dbReference type="Pfam" id="PF00535"/>
    </source>
</evidence>
<name>A0A6A6J1J1_9PLEO</name>
<dbReference type="OrthoDB" id="2849215at2759"/>
<dbReference type="InterPro" id="IPR052427">
    <property type="entry name" value="Glycosyltrans_GT2/GT47"/>
</dbReference>
<evidence type="ECO:0000256" key="1">
    <source>
        <dbReference type="ARBA" id="ARBA00004370"/>
    </source>
</evidence>
<evidence type="ECO:0000256" key="4">
    <source>
        <dbReference type="ARBA" id="ARBA00022692"/>
    </source>
</evidence>
<dbReference type="RefSeq" id="XP_033691739.1">
    <property type="nucleotide sequence ID" value="XM_033821561.1"/>
</dbReference>
<dbReference type="Pfam" id="PF00535">
    <property type="entry name" value="Glycos_transf_2"/>
    <property type="match status" value="1"/>
</dbReference>
<keyword evidence="11" id="KW-1185">Reference proteome</keyword>
<dbReference type="GO" id="GO:0016757">
    <property type="term" value="F:glycosyltransferase activity"/>
    <property type="evidence" value="ECO:0007669"/>
    <property type="project" value="UniProtKB-KW"/>
</dbReference>
<sequence>MNKPASVPEKPSYTAADVTVVVTTVDISHMAIHAVVRSILEHEVKALIITTAGSGIPAQISSFNTVFRDQRILLLHRAEPNQHEQTAAAMKHVTTRLLVLSNDHTYWPSSPRFLPSLLAPFEDPKVGAVSPITPSHSADSGTSGERFISNNMAAR</sequence>
<evidence type="ECO:0000313" key="11">
    <source>
        <dbReference type="Proteomes" id="UP000800094"/>
    </source>
</evidence>
<protein>
    <submittedName>
        <fullName evidence="10">Glycosyltransferase family 2 protein</fullName>
    </submittedName>
</protein>
<dbReference type="InterPro" id="IPR029044">
    <property type="entry name" value="Nucleotide-diphossugar_trans"/>
</dbReference>
<dbReference type="GO" id="GO:0016020">
    <property type="term" value="C:membrane"/>
    <property type="evidence" value="ECO:0007669"/>
    <property type="project" value="UniProtKB-SubCell"/>
</dbReference>
<evidence type="ECO:0000256" key="7">
    <source>
        <dbReference type="ARBA" id="ARBA00023180"/>
    </source>
</evidence>
<feature type="domain" description="Glycosyltransferase 2-like" evidence="9">
    <location>
        <begin position="32"/>
        <end position="142"/>
    </location>
</feature>
<reference evidence="10" key="1">
    <citation type="journal article" date="2020" name="Stud. Mycol.">
        <title>101 Dothideomycetes genomes: a test case for predicting lifestyles and emergence of pathogens.</title>
        <authorList>
            <person name="Haridas S."/>
            <person name="Albert R."/>
            <person name="Binder M."/>
            <person name="Bloem J."/>
            <person name="Labutti K."/>
            <person name="Salamov A."/>
            <person name="Andreopoulos B."/>
            <person name="Baker S."/>
            <person name="Barry K."/>
            <person name="Bills G."/>
            <person name="Bluhm B."/>
            <person name="Cannon C."/>
            <person name="Castanera R."/>
            <person name="Culley D."/>
            <person name="Daum C."/>
            <person name="Ezra D."/>
            <person name="Gonzalez J."/>
            <person name="Henrissat B."/>
            <person name="Kuo A."/>
            <person name="Liang C."/>
            <person name="Lipzen A."/>
            <person name="Lutzoni F."/>
            <person name="Magnuson J."/>
            <person name="Mondo S."/>
            <person name="Nolan M."/>
            <person name="Ohm R."/>
            <person name="Pangilinan J."/>
            <person name="Park H.-J."/>
            <person name="Ramirez L."/>
            <person name="Alfaro M."/>
            <person name="Sun H."/>
            <person name="Tritt A."/>
            <person name="Yoshinaga Y."/>
            <person name="Zwiers L.-H."/>
            <person name="Turgeon B."/>
            <person name="Goodwin S."/>
            <person name="Spatafora J."/>
            <person name="Crous P."/>
            <person name="Grigoriev I."/>
        </authorList>
    </citation>
    <scope>NUCLEOTIDE SEQUENCE</scope>
    <source>
        <strain evidence="10">CBS 122368</strain>
    </source>
</reference>
<gene>
    <name evidence="10" type="ORF">BU26DRAFT_28592</name>
</gene>
<dbReference type="InterPro" id="IPR001173">
    <property type="entry name" value="Glyco_trans_2-like"/>
</dbReference>
<organism evidence="10 11">
    <name type="scientific">Trematosphaeria pertusa</name>
    <dbReference type="NCBI Taxonomy" id="390896"/>
    <lineage>
        <taxon>Eukaryota</taxon>
        <taxon>Fungi</taxon>
        <taxon>Dikarya</taxon>
        <taxon>Ascomycota</taxon>
        <taxon>Pezizomycotina</taxon>
        <taxon>Dothideomycetes</taxon>
        <taxon>Pleosporomycetidae</taxon>
        <taxon>Pleosporales</taxon>
        <taxon>Massarineae</taxon>
        <taxon>Trematosphaeriaceae</taxon>
        <taxon>Trematosphaeria</taxon>
    </lineage>
</organism>
<feature type="region of interest" description="Disordered" evidence="8">
    <location>
        <begin position="130"/>
        <end position="155"/>
    </location>
</feature>
<keyword evidence="7" id="KW-0325">Glycoprotein</keyword>
<proteinExistence type="predicted"/>
<dbReference type="PANTHER" id="PTHR47844:SF1">
    <property type="entry name" value="EXOSTOSIN-LIKE 2"/>
    <property type="match status" value="1"/>
</dbReference>
<keyword evidence="6" id="KW-0472">Membrane</keyword>
<keyword evidence="5" id="KW-1133">Transmembrane helix</keyword>
<feature type="compositionally biased region" description="Polar residues" evidence="8">
    <location>
        <begin position="132"/>
        <end position="155"/>
    </location>
</feature>
<dbReference type="EMBL" id="ML987189">
    <property type="protein sequence ID" value="KAF2256735.1"/>
    <property type="molecule type" value="Genomic_DNA"/>
</dbReference>
<evidence type="ECO:0000256" key="5">
    <source>
        <dbReference type="ARBA" id="ARBA00022989"/>
    </source>
</evidence>
<evidence type="ECO:0000256" key="6">
    <source>
        <dbReference type="ARBA" id="ARBA00023136"/>
    </source>
</evidence>
<dbReference type="Proteomes" id="UP000800094">
    <property type="component" value="Unassembled WGS sequence"/>
</dbReference>
<dbReference type="SUPFAM" id="SSF53448">
    <property type="entry name" value="Nucleotide-diphospho-sugar transferases"/>
    <property type="match status" value="1"/>
</dbReference>
<keyword evidence="2" id="KW-0328">Glycosyltransferase</keyword>
<evidence type="ECO:0000256" key="3">
    <source>
        <dbReference type="ARBA" id="ARBA00022679"/>
    </source>
</evidence>
<accession>A0A6A6J1J1</accession>
<comment type="subcellular location">
    <subcellularLocation>
        <location evidence="1">Membrane</location>
    </subcellularLocation>
</comment>
<evidence type="ECO:0000256" key="8">
    <source>
        <dbReference type="SAM" id="MobiDB-lite"/>
    </source>
</evidence>
<dbReference type="PANTHER" id="PTHR47844">
    <property type="entry name" value="SYNTHASE CPS1, PUTATIVE (AFU_ORTHOLOGUE AFUA_7G02500)-RELATED"/>
    <property type="match status" value="1"/>
</dbReference>
<evidence type="ECO:0000313" key="10">
    <source>
        <dbReference type="EMBL" id="KAF2256735.1"/>
    </source>
</evidence>
<dbReference type="GeneID" id="54574891"/>
<keyword evidence="4" id="KW-0812">Transmembrane</keyword>
<dbReference type="AlphaFoldDB" id="A0A6A6J1J1"/>
<evidence type="ECO:0000256" key="2">
    <source>
        <dbReference type="ARBA" id="ARBA00022676"/>
    </source>
</evidence>
<keyword evidence="3 10" id="KW-0808">Transferase</keyword>